<dbReference type="InterPro" id="IPR000421">
    <property type="entry name" value="FA58C"/>
</dbReference>
<feature type="non-terminal residue" evidence="2">
    <location>
        <position position="1"/>
    </location>
</feature>
<dbReference type="eggNOG" id="KOG2649">
    <property type="taxonomic scope" value="Eukaryota"/>
</dbReference>
<dbReference type="Pfam" id="PF00754">
    <property type="entry name" value="F5_F8_type_C"/>
    <property type="match status" value="1"/>
</dbReference>
<dbReference type="HOGENOM" id="CLU_030066_1_2_1"/>
<proteinExistence type="predicted"/>
<dbReference type="PaxDb" id="55529-EKX45742"/>
<dbReference type="InterPro" id="IPR008979">
    <property type="entry name" value="Galactose-bd-like_sf"/>
</dbReference>
<dbReference type="SUPFAM" id="SSF49785">
    <property type="entry name" value="Galactose-binding domain-like"/>
    <property type="match status" value="1"/>
</dbReference>
<protein>
    <recommendedName>
        <fullName evidence="1">F5/8 type C domain-containing protein</fullName>
    </recommendedName>
</protein>
<reference evidence="4" key="2">
    <citation type="submission" date="2012-11" db="EMBL/GenBank/DDBJ databases">
        <authorList>
            <person name="Kuo A."/>
            <person name="Curtis B.A."/>
            <person name="Tanifuji G."/>
            <person name="Burki F."/>
            <person name="Gruber A."/>
            <person name="Irimia M."/>
            <person name="Maruyama S."/>
            <person name="Arias M.C."/>
            <person name="Ball S.G."/>
            <person name="Gile G.H."/>
            <person name="Hirakawa Y."/>
            <person name="Hopkins J.F."/>
            <person name="Rensing S.A."/>
            <person name="Schmutz J."/>
            <person name="Symeonidi A."/>
            <person name="Elias M."/>
            <person name="Eveleigh R.J."/>
            <person name="Herman E.K."/>
            <person name="Klute M.J."/>
            <person name="Nakayama T."/>
            <person name="Obornik M."/>
            <person name="Reyes-Prieto A."/>
            <person name="Armbrust E.V."/>
            <person name="Aves S.J."/>
            <person name="Beiko R.G."/>
            <person name="Coutinho P."/>
            <person name="Dacks J.B."/>
            <person name="Durnford D.G."/>
            <person name="Fast N.M."/>
            <person name="Green B.R."/>
            <person name="Grisdale C."/>
            <person name="Hempe F."/>
            <person name="Henrissat B."/>
            <person name="Hoppner M.P."/>
            <person name="Ishida K.-I."/>
            <person name="Kim E."/>
            <person name="Koreny L."/>
            <person name="Kroth P.G."/>
            <person name="Liu Y."/>
            <person name="Malik S.-B."/>
            <person name="Maier U.G."/>
            <person name="McRose D."/>
            <person name="Mock T."/>
            <person name="Neilson J.A."/>
            <person name="Onodera N.T."/>
            <person name="Poole A.M."/>
            <person name="Pritham E.J."/>
            <person name="Richards T.A."/>
            <person name="Rocap G."/>
            <person name="Roy S.W."/>
            <person name="Sarai C."/>
            <person name="Schaack S."/>
            <person name="Shirato S."/>
            <person name="Slamovits C.H."/>
            <person name="Spencer D.F."/>
            <person name="Suzuki S."/>
            <person name="Worden A.Z."/>
            <person name="Zauner S."/>
            <person name="Barry K."/>
            <person name="Bell C."/>
            <person name="Bharti A.K."/>
            <person name="Crow J.A."/>
            <person name="Grimwood J."/>
            <person name="Kramer R."/>
            <person name="Lindquist E."/>
            <person name="Lucas S."/>
            <person name="Salamov A."/>
            <person name="McFadden G.I."/>
            <person name="Lane C.E."/>
            <person name="Keeling P.J."/>
            <person name="Gray M.W."/>
            <person name="Grigoriev I.V."/>
            <person name="Archibald J.M."/>
        </authorList>
    </citation>
    <scope>NUCLEOTIDE SEQUENCE</scope>
    <source>
        <strain evidence="4">CCMP2712</strain>
    </source>
</reference>
<dbReference type="KEGG" id="gtt:GUITHDRAFT_43265"/>
<dbReference type="OMA" id="NIWSEAF"/>
<feature type="domain" description="F5/8 type C" evidence="1">
    <location>
        <begin position="1"/>
        <end position="103"/>
    </location>
</feature>
<dbReference type="EnsemblProtists" id="EKX45742">
    <property type="protein sequence ID" value="EKX45742"/>
    <property type="gene ID" value="GUITHDRAFT_43265"/>
</dbReference>
<dbReference type="OrthoDB" id="5985199at2759"/>
<dbReference type="EMBL" id="JH992997">
    <property type="protein sequence ID" value="EKX45742.1"/>
    <property type="molecule type" value="Genomic_DNA"/>
</dbReference>
<keyword evidence="4" id="KW-1185">Reference proteome</keyword>
<gene>
    <name evidence="2" type="ORF">GUITHDRAFT_43265</name>
</gene>
<dbReference type="Proteomes" id="UP000011087">
    <property type="component" value="Unassembled WGS sequence"/>
</dbReference>
<dbReference type="RefSeq" id="XP_005832722.1">
    <property type="nucleotide sequence ID" value="XM_005832665.1"/>
</dbReference>
<evidence type="ECO:0000259" key="1">
    <source>
        <dbReference type="PROSITE" id="PS50022"/>
    </source>
</evidence>
<dbReference type="STRING" id="905079.L1JBR4"/>
<reference evidence="3" key="3">
    <citation type="submission" date="2015-06" db="UniProtKB">
        <authorList>
            <consortium name="EnsemblProtists"/>
        </authorList>
    </citation>
    <scope>IDENTIFICATION</scope>
</reference>
<dbReference type="CDD" id="cd00057">
    <property type="entry name" value="FA58C"/>
    <property type="match status" value="1"/>
</dbReference>
<dbReference type="PANTHER" id="PTHR24543">
    <property type="entry name" value="MULTICOPPER OXIDASE-RELATED"/>
    <property type="match status" value="1"/>
</dbReference>
<organism evidence="2">
    <name type="scientific">Guillardia theta (strain CCMP2712)</name>
    <name type="common">Cryptophyte</name>
    <dbReference type="NCBI Taxonomy" id="905079"/>
    <lineage>
        <taxon>Eukaryota</taxon>
        <taxon>Cryptophyceae</taxon>
        <taxon>Pyrenomonadales</taxon>
        <taxon>Geminigeraceae</taxon>
        <taxon>Guillardia</taxon>
    </lineage>
</organism>
<feature type="non-terminal residue" evidence="2">
    <location>
        <position position="103"/>
    </location>
</feature>
<reference evidence="2 4" key="1">
    <citation type="journal article" date="2012" name="Nature">
        <title>Algal genomes reveal evolutionary mosaicism and the fate of nucleomorphs.</title>
        <authorList>
            <consortium name="DOE Joint Genome Institute"/>
            <person name="Curtis B.A."/>
            <person name="Tanifuji G."/>
            <person name="Burki F."/>
            <person name="Gruber A."/>
            <person name="Irimia M."/>
            <person name="Maruyama S."/>
            <person name="Arias M.C."/>
            <person name="Ball S.G."/>
            <person name="Gile G.H."/>
            <person name="Hirakawa Y."/>
            <person name="Hopkins J.F."/>
            <person name="Kuo A."/>
            <person name="Rensing S.A."/>
            <person name="Schmutz J."/>
            <person name="Symeonidi A."/>
            <person name="Elias M."/>
            <person name="Eveleigh R.J."/>
            <person name="Herman E.K."/>
            <person name="Klute M.J."/>
            <person name="Nakayama T."/>
            <person name="Obornik M."/>
            <person name="Reyes-Prieto A."/>
            <person name="Armbrust E.V."/>
            <person name="Aves S.J."/>
            <person name="Beiko R.G."/>
            <person name="Coutinho P."/>
            <person name="Dacks J.B."/>
            <person name="Durnford D.G."/>
            <person name="Fast N.M."/>
            <person name="Green B.R."/>
            <person name="Grisdale C.J."/>
            <person name="Hempel F."/>
            <person name="Henrissat B."/>
            <person name="Hoppner M.P."/>
            <person name="Ishida K."/>
            <person name="Kim E."/>
            <person name="Koreny L."/>
            <person name="Kroth P.G."/>
            <person name="Liu Y."/>
            <person name="Malik S.B."/>
            <person name="Maier U.G."/>
            <person name="McRose D."/>
            <person name="Mock T."/>
            <person name="Neilson J.A."/>
            <person name="Onodera N.T."/>
            <person name="Poole A.M."/>
            <person name="Pritham E.J."/>
            <person name="Richards T.A."/>
            <person name="Rocap G."/>
            <person name="Roy S.W."/>
            <person name="Sarai C."/>
            <person name="Schaack S."/>
            <person name="Shirato S."/>
            <person name="Slamovits C.H."/>
            <person name="Spencer D.F."/>
            <person name="Suzuki S."/>
            <person name="Worden A.Z."/>
            <person name="Zauner S."/>
            <person name="Barry K."/>
            <person name="Bell C."/>
            <person name="Bharti A.K."/>
            <person name="Crow J.A."/>
            <person name="Grimwood J."/>
            <person name="Kramer R."/>
            <person name="Lindquist E."/>
            <person name="Lucas S."/>
            <person name="Salamov A."/>
            <person name="McFadden G.I."/>
            <person name="Lane C.E."/>
            <person name="Keeling P.J."/>
            <person name="Gray M.W."/>
            <person name="Grigoriev I.V."/>
            <person name="Archibald J.M."/>
        </authorList>
    </citation>
    <scope>NUCLEOTIDE SEQUENCE</scope>
    <source>
        <strain evidence="2 4">CCMP2712</strain>
    </source>
</reference>
<sequence>AWSAKQNKVGEWMQIDGGEIQSIAGVVVQGRRDWDQWVTTFKVEVSDDGGKWVEVECGRIFDGNSDRNTKVYVPFPTPVVGRYVRIYPQTWTNHMSMRAAILL</sequence>
<name>L1JBR4_GUITC</name>
<dbReference type="PROSITE" id="PS50022">
    <property type="entry name" value="FA58C_3"/>
    <property type="match status" value="1"/>
</dbReference>
<dbReference type="AlphaFoldDB" id="L1JBR4"/>
<evidence type="ECO:0000313" key="2">
    <source>
        <dbReference type="EMBL" id="EKX45742.1"/>
    </source>
</evidence>
<accession>L1JBR4</accession>
<evidence type="ECO:0000313" key="4">
    <source>
        <dbReference type="Proteomes" id="UP000011087"/>
    </source>
</evidence>
<dbReference type="Gene3D" id="2.60.120.260">
    <property type="entry name" value="Galactose-binding domain-like"/>
    <property type="match status" value="1"/>
</dbReference>
<evidence type="ECO:0000313" key="3">
    <source>
        <dbReference type="EnsemblProtists" id="EKX45742"/>
    </source>
</evidence>
<dbReference type="GeneID" id="17302538"/>
<dbReference type="PANTHER" id="PTHR24543:SF325">
    <property type="entry name" value="F5_8 TYPE C DOMAIN-CONTAINING PROTEIN"/>
    <property type="match status" value="1"/>
</dbReference>